<organism evidence="2 3">
    <name type="scientific">Tenebrio molitor</name>
    <name type="common">Yellow mealworm beetle</name>
    <dbReference type="NCBI Taxonomy" id="7067"/>
    <lineage>
        <taxon>Eukaryota</taxon>
        <taxon>Metazoa</taxon>
        <taxon>Ecdysozoa</taxon>
        <taxon>Arthropoda</taxon>
        <taxon>Hexapoda</taxon>
        <taxon>Insecta</taxon>
        <taxon>Pterygota</taxon>
        <taxon>Neoptera</taxon>
        <taxon>Endopterygota</taxon>
        <taxon>Coleoptera</taxon>
        <taxon>Polyphaga</taxon>
        <taxon>Cucujiformia</taxon>
        <taxon>Tenebrionidae</taxon>
        <taxon>Tenebrio</taxon>
    </lineage>
</organism>
<feature type="compositionally biased region" description="Basic and acidic residues" evidence="1">
    <location>
        <begin position="306"/>
        <end position="321"/>
    </location>
</feature>
<dbReference type="AlphaFoldDB" id="A0A8J6HQ63"/>
<dbReference type="Proteomes" id="UP000719412">
    <property type="component" value="Unassembled WGS sequence"/>
</dbReference>
<feature type="compositionally biased region" description="Low complexity" evidence="1">
    <location>
        <begin position="322"/>
        <end position="337"/>
    </location>
</feature>
<name>A0A8J6HQ63_TENMO</name>
<comment type="caution">
    <text evidence="2">The sequence shown here is derived from an EMBL/GenBank/DDBJ whole genome shotgun (WGS) entry which is preliminary data.</text>
</comment>
<sequence>MDRMSDTNNLAGEPDQSERKRSHAPAKAQPHVTDDCLIIHIEVKFQFSRIARAEKKSNGVVLGGRTAPKGGNLVVITPSLLPKALLHYGSFLSSEEIDSAAPFRKILKIFCAQVTSIHEPSDNHSQKKLQTSNKPTLFCDPSPNKYVGQISKPSNVITTVGVIMIANRVGEITVFAKGCNLGKWSRRASPEHGEPSPPLSDKSDVFKVTSDVFHAATAAAANPLRTLLLANDCGPRRISARASDTAARRTITTERSETPSTDPMPEGAASSTHSHRPSVHHSAVNRSATTRCSSWLSHGYGAPDGEGDHADHTHAARHATDARGTTTRVPTAAGTTPSRDATRTPLPTGTAKPTRSRTHHPTLSPLCSGGKHFQIEKPGTTTATKIRTEKLKLSASGDIRSIANAPTPILRRFNKNVAPLAEKPEPSAAHPPPPVASLGAGVCRAPPIELNSIKYDDGIHPGYMDGGAGAGLYEPHVAHRPGLQGLHHSPHLNHAMHPYHANHVNPAANHVMGGAVPDVGKRDKDAIYGKSVRRSSRAGIGPSIGDRAGSGATCGPASIQR</sequence>
<feature type="compositionally biased region" description="Polar residues" evidence="1">
    <location>
        <begin position="1"/>
        <end position="10"/>
    </location>
</feature>
<evidence type="ECO:0000313" key="2">
    <source>
        <dbReference type="EMBL" id="KAH0819571.1"/>
    </source>
</evidence>
<feature type="compositionally biased region" description="Low complexity" evidence="1">
    <location>
        <begin position="239"/>
        <end position="250"/>
    </location>
</feature>
<gene>
    <name evidence="2" type="ORF">GEV33_003220</name>
</gene>
<feature type="region of interest" description="Disordered" evidence="1">
    <location>
        <begin position="1"/>
        <end position="29"/>
    </location>
</feature>
<evidence type="ECO:0000256" key="1">
    <source>
        <dbReference type="SAM" id="MobiDB-lite"/>
    </source>
</evidence>
<protein>
    <submittedName>
        <fullName evidence="2">Uncharacterized protein</fullName>
    </submittedName>
</protein>
<feature type="region of interest" description="Disordered" evidence="1">
    <location>
        <begin position="303"/>
        <end position="373"/>
    </location>
</feature>
<dbReference type="EMBL" id="JABDTM020014217">
    <property type="protein sequence ID" value="KAH0819571.1"/>
    <property type="molecule type" value="Genomic_DNA"/>
</dbReference>
<reference evidence="2" key="2">
    <citation type="submission" date="2021-08" db="EMBL/GenBank/DDBJ databases">
        <authorList>
            <person name="Eriksson T."/>
        </authorList>
    </citation>
    <scope>NUCLEOTIDE SEQUENCE</scope>
    <source>
        <strain evidence="2">Stoneville</strain>
        <tissue evidence="2">Whole head</tissue>
    </source>
</reference>
<evidence type="ECO:0000313" key="3">
    <source>
        <dbReference type="Proteomes" id="UP000719412"/>
    </source>
</evidence>
<feature type="region of interest" description="Disordered" evidence="1">
    <location>
        <begin position="239"/>
        <end position="285"/>
    </location>
</feature>
<feature type="region of interest" description="Disordered" evidence="1">
    <location>
        <begin position="528"/>
        <end position="561"/>
    </location>
</feature>
<reference evidence="2" key="1">
    <citation type="journal article" date="2020" name="J Insects Food Feed">
        <title>The yellow mealworm (Tenebrio molitor) genome: a resource for the emerging insects as food and feed industry.</title>
        <authorList>
            <person name="Eriksson T."/>
            <person name="Andere A."/>
            <person name="Kelstrup H."/>
            <person name="Emery V."/>
            <person name="Picard C."/>
        </authorList>
    </citation>
    <scope>NUCLEOTIDE SEQUENCE</scope>
    <source>
        <strain evidence="2">Stoneville</strain>
        <tissue evidence="2">Whole head</tissue>
    </source>
</reference>
<accession>A0A8J6HQ63</accession>
<keyword evidence="3" id="KW-1185">Reference proteome</keyword>
<proteinExistence type="predicted"/>